<reference evidence="1 2" key="1">
    <citation type="journal article" date="2024" name="Pathogens">
        <title>Characterization of a Novel Species of Legionella Isolated from a Healthcare Facility: Legionella resiliens sp. nov.</title>
        <authorList>
            <person name="Cristino S."/>
            <person name="Pascale M.R."/>
            <person name="Marino F."/>
            <person name="Derelitto C."/>
            <person name="Salaris S."/>
            <person name="Orsini M."/>
            <person name="Squarzoni S."/>
            <person name="Grottola A."/>
            <person name="Girolamini L."/>
        </authorList>
    </citation>
    <scope>NUCLEOTIDE SEQUENCE [LARGE SCALE GENOMIC DNA]</scope>
    <source>
        <strain evidence="1 2">8cVS16</strain>
    </source>
</reference>
<proteinExistence type="predicted"/>
<gene>
    <name evidence="1" type="ORF">LXO92_11480</name>
</gene>
<keyword evidence="2" id="KW-1185">Reference proteome</keyword>
<dbReference type="RefSeq" id="WP_182349724.1">
    <property type="nucleotide sequence ID" value="NZ_JAJSPM010000008.1"/>
</dbReference>
<dbReference type="EMBL" id="JAJTND010000004">
    <property type="protein sequence ID" value="MCE3532999.1"/>
    <property type="molecule type" value="Genomic_DNA"/>
</dbReference>
<organism evidence="1 2">
    <name type="scientific">Legionella resiliens</name>
    <dbReference type="NCBI Taxonomy" id="2905958"/>
    <lineage>
        <taxon>Bacteria</taxon>
        <taxon>Pseudomonadati</taxon>
        <taxon>Pseudomonadota</taxon>
        <taxon>Gammaproteobacteria</taxon>
        <taxon>Legionellales</taxon>
        <taxon>Legionellaceae</taxon>
        <taxon>Legionella</taxon>
    </lineage>
</organism>
<name>A0ABS8X4W1_9GAMM</name>
<evidence type="ECO:0000313" key="1">
    <source>
        <dbReference type="EMBL" id="MCE3532999.1"/>
    </source>
</evidence>
<dbReference type="Proteomes" id="UP001320170">
    <property type="component" value="Unassembled WGS sequence"/>
</dbReference>
<protein>
    <submittedName>
        <fullName evidence="1">Uncharacterized protein</fullName>
    </submittedName>
</protein>
<accession>A0ABS8X4W1</accession>
<sequence length="160" mass="17988">MQSKSENRSVIFSSEVSASVACSKLEKKGAADKPDKYVWLLRESSVPGLLTITSYNNEKNNYVHQRIGFVGGKWEFGPKDFLKAQEFAKRAEASFSQAIPENSFDSLVKLLTDNGFNIGRQLLPKSNESTQNKVLLSYTEDVFEESANPNSAKRYTDYDQ</sequence>
<comment type="caution">
    <text evidence="1">The sequence shown here is derived from an EMBL/GenBank/DDBJ whole genome shotgun (WGS) entry which is preliminary data.</text>
</comment>
<evidence type="ECO:0000313" key="2">
    <source>
        <dbReference type="Proteomes" id="UP001320170"/>
    </source>
</evidence>